<evidence type="ECO:0000256" key="8">
    <source>
        <dbReference type="SAM" id="MobiDB-lite"/>
    </source>
</evidence>
<evidence type="ECO:0000256" key="4">
    <source>
        <dbReference type="ARBA" id="ARBA00022723"/>
    </source>
</evidence>
<feature type="compositionally biased region" description="Low complexity" evidence="8">
    <location>
        <begin position="209"/>
        <end position="221"/>
    </location>
</feature>
<evidence type="ECO:0000256" key="7">
    <source>
        <dbReference type="ARBA" id="ARBA00022833"/>
    </source>
</evidence>
<dbReference type="AlphaFoldDB" id="A0ABD1GZP1"/>
<evidence type="ECO:0000313" key="9">
    <source>
        <dbReference type="EMBL" id="KAL1549449.1"/>
    </source>
</evidence>
<evidence type="ECO:0000313" key="10">
    <source>
        <dbReference type="Proteomes" id="UP001567538"/>
    </source>
</evidence>
<keyword evidence="3 9" id="KW-0808">Transferase</keyword>
<dbReference type="PANTHER" id="PTHR22937:SF65">
    <property type="entry name" value="E3 UBIQUITIN-PROTEIN LIGASE ARK2C"/>
    <property type="match status" value="1"/>
</dbReference>
<reference evidence="9 10" key="1">
    <citation type="submission" date="2024-06" db="EMBL/GenBank/DDBJ databases">
        <title>A chromosome level genome sequence of Diviner's sage (Salvia divinorum).</title>
        <authorList>
            <person name="Ford S.A."/>
            <person name="Ro D.-K."/>
            <person name="Ness R.W."/>
            <person name="Phillips M.A."/>
        </authorList>
    </citation>
    <scope>NUCLEOTIDE SEQUENCE [LARGE SCALE GENOMIC DNA]</scope>
    <source>
        <strain evidence="9">SAF-2024a</strain>
        <tissue evidence="9">Leaf</tissue>
    </source>
</reference>
<keyword evidence="9" id="KW-0012">Acyltransferase</keyword>
<evidence type="ECO:0000256" key="3">
    <source>
        <dbReference type="ARBA" id="ARBA00022679"/>
    </source>
</evidence>
<accession>A0ABD1GZP1</accession>
<feature type="compositionally biased region" description="Polar residues" evidence="8">
    <location>
        <begin position="226"/>
        <end position="235"/>
    </location>
</feature>
<dbReference type="GO" id="GO:0061630">
    <property type="term" value="F:ubiquitin protein ligase activity"/>
    <property type="evidence" value="ECO:0007669"/>
    <property type="project" value="UniProtKB-EC"/>
</dbReference>
<keyword evidence="5" id="KW-0863">Zinc-finger</keyword>
<comment type="catalytic activity">
    <reaction evidence="1">
        <text>S-ubiquitinyl-[E2 ubiquitin-conjugating enzyme]-L-cysteine + [acceptor protein]-L-lysine = [E2 ubiquitin-conjugating enzyme]-L-cysteine + N(6)-ubiquitinyl-[acceptor protein]-L-lysine.</text>
        <dbReference type="EC" id="2.3.2.27"/>
    </reaction>
</comment>
<evidence type="ECO:0000256" key="2">
    <source>
        <dbReference type="ARBA" id="ARBA00012483"/>
    </source>
</evidence>
<name>A0ABD1GZP1_SALDI</name>
<dbReference type="InterPro" id="IPR045191">
    <property type="entry name" value="MBR1/2-like"/>
</dbReference>
<sequence length="378" mass="42357">MSYAEALEQGESKNFAIVKLFVPVTVSPECFRSSLLWWIWMSSWRPLLIEGIKKCQNHCKSQDGFSIMTSLPIYNWRCVFHADSWNYAEQPYLPIGRDKSESSSIIYPVGSMTIQVAPGPSRDPFLHQPAAGNLHMNQDNYSNYPSSSNMGVPTTQGVDGWPSDQSHSRDFWGQSLNLPIREWNPKIISHTADGMTFGSNSGFFNNDPNNLNTLNNHSNGSPESRGLNNDVSNRNHILPNIGTPPDAGQQMVAKVYTSRHPRPSPNLRFRNVDRVGRSYVSSERYRASSEEGVMVMGDSSVYRSRAIFDQHGDMRLDIDYMNYEELLALGERIGSVNTGLSEGLISKCPTELIYCSSDLVQDEGTCVICLEGYKNMEG</sequence>
<dbReference type="GO" id="GO:0008270">
    <property type="term" value="F:zinc ion binding"/>
    <property type="evidence" value="ECO:0007669"/>
    <property type="project" value="UniProtKB-KW"/>
</dbReference>
<dbReference type="Proteomes" id="UP001567538">
    <property type="component" value="Unassembled WGS sequence"/>
</dbReference>
<comment type="caution">
    <text evidence="9">The sequence shown here is derived from an EMBL/GenBank/DDBJ whole genome shotgun (WGS) entry which is preliminary data.</text>
</comment>
<dbReference type="PANTHER" id="PTHR22937">
    <property type="entry name" value="E3 UBIQUITIN-PROTEIN LIGASE RNF165"/>
    <property type="match status" value="1"/>
</dbReference>
<evidence type="ECO:0000256" key="5">
    <source>
        <dbReference type="ARBA" id="ARBA00022771"/>
    </source>
</evidence>
<protein>
    <recommendedName>
        <fullName evidence="2">RING-type E3 ubiquitin transferase</fullName>
        <ecNumber evidence="2">2.3.2.27</ecNumber>
    </recommendedName>
</protein>
<keyword evidence="6" id="KW-0833">Ubl conjugation pathway</keyword>
<dbReference type="EMBL" id="JBEAFC010000007">
    <property type="protein sequence ID" value="KAL1549449.1"/>
    <property type="molecule type" value="Genomic_DNA"/>
</dbReference>
<keyword evidence="10" id="KW-1185">Reference proteome</keyword>
<feature type="region of interest" description="Disordered" evidence="8">
    <location>
        <begin position="209"/>
        <end position="247"/>
    </location>
</feature>
<keyword evidence="4" id="KW-0479">Metal-binding</keyword>
<dbReference type="EC" id="2.3.2.27" evidence="2"/>
<proteinExistence type="predicted"/>
<organism evidence="9 10">
    <name type="scientific">Salvia divinorum</name>
    <name type="common">Maria pastora</name>
    <name type="synonym">Diviner's sage</name>
    <dbReference type="NCBI Taxonomy" id="28513"/>
    <lineage>
        <taxon>Eukaryota</taxon>
        <taxon>Viridiplantae</taxon>
        <taxon>Streptophyta</taxon>
        <taxon>Embryophyta</taxon>
        <taxon>Tracheophyta</taxon>
        <taxon>Spermatophyta</taxon>
        <taxon>Magnoliopsida</taxon>
        <taxon>eudicotyledons</taxon>
        <taxon>Gunneridae</taxon>
        <taxon>Pentapetalae</taxon>
        <taxon>asterids</taxon>
        <taxon>lamiids</taxon>
        <taxon>Lamiales</taxon>
        <taxon>Lamiaceae</taxon>
        <taxon>Nepetoideae</taxon>
        <taxon>Mentheae</taxon>
        <taxon>Salviinae</taxon>
        <taxon>Salvia</taxon>
        <taxon>Salvia subgen. Calosphace</taxon>
    </lineage>
</organism>
<evidence type="ECO:0000256" key="1">
    <source>
        <dbReference type="ARBA" id="ARBA00000900"/>
    </source>
</evidence>
<evidence type="ECO:0000256" key="6">
    <source>
        <dbReference type="ARBA" id="ARBA00022786"/>
    </source>
</evidence>
<keyword evidence="7" id="KW-0862">Zinc</keyword>
<gene>
    <name evidence="9" type="ORF">AAHA92_17553</name>
</gene>